<feature type="compositionally biased region" description="Acidic residues" evidence="1">
    <location>
        <begin position="168"/>
        <end position="177"/>
    </location>
</feature>
<name>A0A9D1PUY0_9BACT</name>
<reference evidence="3" key="1">
    <citation type="journal article" date="2021" name="PeerJ">
        <title>Extensive microbial diversity within the chicken gut microbiome revealed by metagenomics and culture.</title>
        <authorList>
            <person name="Gilroy R."/>
            <person name="Ravi A."/>
            <person name="Getino M."/>
            <person name="Pursley I."/>
            <person name="Horton D.L."/>
            <person name="Alikhan N.F."/>
            <person name="Baker D."/>
            <person name="Gharbi K."/>
            <person name="Hall N."/>
            <person name="Watson M."/>
            <person name="Adriaenssens E.M."/>
            <person name="Foster-Nyarko E."/>
            <person name="Jarju S."/>
            <person name="Secka A."/>
            <person name="Antonio M."/>
            <person name="Oren A."/>
            <person name="Chaudhuri R.R."/>
            <person name="La Ragione R."/>
            <person name="Hildebrand F."/>
            <person name="Pallen M.J."/>
        </authorList>
    </citation>
    <scope>NUCLEOTIDE SEQUENCE</scope>
    <source>
        <strain evidence="3">ChiHecec2B26-446</strain>
    </source>
</reference>
<feature type="region of interest" description="Disordered" evidence="1">
    <location>
        <begin position="125"/>
        <end position="184"/>
    </location>
</feature>
<dbReference type="EMBL" id="DXHV01000008">
    <property type="protein sequence ID" value="HIV99685.1"/>
    <property type="molecule type" value="Genomic_DNA"/>
</dbReference>
<keyword evidence="2" id="KW-1133">Transmembrane helix</keyword>
<feature type="compositionally biased region" description="Polar residues" evidence="1">
    <location>
        <begin position="141"/>
        <end position="160"/>
    </location>
</feature>
<gene>
    <name evidence="3" type="ORF">H9894_00600</name>
</gene>
<keyword evidence="2" id="KW-0812">Transmembrane</keyword>
<proteinExistence type="predicted"/>
<evidence type="ECO:0000256" key="2">
    <source>
        <dbReference type="SAM" id="Phobius"/>
    </source>
</evidence>
<comment type="caution">
    <text evidence="3">The sequence shown here is derived from an EMBL/GenBank/DDBJ whole genome shotgun (WGS) entry which is preliminary data.</text>
</comment>
<feature type="compositionally biased region" description="Low complexity" evidence="1">
    <location>
        <begin position="128"/>
        <end position="139"/>
    </location>
</feature>
<dbReference type="Proteomes" id="UP000886752">
    <property type="component" value="Unassembled WGS sequence"/>
</dbReference>
<feature type="region of interest" description="Disordered" evidence="1">
    <location>
        <begin position="437"/>
        <end position="512"/>
    </location>
</feature>
<reference evidence="3" key="2">
    <citation type="submission" date="2021-04" db="EMBL/GenBank/DDBJ databases">
        <authorList>
            <person name="Gilroy R."/>
        </authorList>
    </citation>
    <scope>NUCLEOTIDE SEQUENCE</scope>
    <source>
        <strain evidence="3">ChiHecec2B26-446</strain>
    </source>
</reference>
<evidence type="ECO:0000313" key="3">
    <source>
        <dbReference type="EMBL" id="HIV99685.1"/>
    </source>
</evidence>
<sequence length="512" mass="55238">MKLGTSPRPAPAPADRQPVKVQPHADMTAPLLFAKPRRRPGCGLWLFLLLVLLVAGAMASWHIMDAREREQLTGRVMDFVRETPLDFLRNYLMPKLDVAPPIPPINESGDGGVIPEDLGKRLREAEEAAQADQTGQDAGLSGSQVQASIATPGSGQTEPGENTAADGQTDESGESEEALPPLVEDERIKPVFVDDLAGWVVDRYVPGRQGGSLAVSVQSLNQRYGSRMTGLVTPQGFGAQARESLLRYVFTPSMITGIYNIYVDAFLRSIARNAQGRDKPLSANELKSLYQALGSRCTLLAGGLESVSALPDLAGRLRALNQREEAVTRATRASLDARFELEQAREQGPAARLREAQAEVQRSAAELQSATRLFVSEQNRLAEDIRRNGASALNQETLLYLARWIGRRLQDNPSALASVQTSASVLRDLSRRCAVAAREGTPARTAKKPAQGAQAVPNPNIPQPQVAPGPGQKNGTNLPASSELNGRKLTQPALERPVQPSAPRVHQPVQGQ</sequence>
<organism evidence="3 4">
    <name type="scientific">Candidatus Desulfovibrio intestinipullorum</name>
    <dbReference type="NCBI Taxonomy" id="2838536"/>
    <lineage>
        <taxon>Bacteria</taxon>
        <taxon>Pseudomonadati</taxon>
        <taxon>Thermodesulfobacteriota</taxon>
        <taxon>Desulfovibrionia</taxon>
        <taxon>Desulfovibrionales</taxon>
        <taxon>Desulfovibrionaceae</taxon>
        <taxon>Desulfovibrio</taxon>
    </lineage>
</organism>
<protein>
    <submittedName>
        <fullName evidence="3">Uncharacterized protein</fullName>
    </submittedName>
</protein>
<feature type="region of interest" description="Disordered" evidence="1">
    <location>
        <begin position="1"/>
        <end position="22"/>
    </location>
</feature>
<evidence type="ECO:0000313" key="4">
    <source>
        <dbReference type="Proteomes" id="UP000886752"/>
    </source>
</evidence>
<feature type="compositionally biased region" description="Polar residues" evidence="1">
    <location>
        <begin position="473"/>
        <end position="484"/>
    </location>
</feature>
<feature type="transmembrane region" description="Helical" evidence="2">
    <location>
        <begin position="44"/>
        <end position="64"/>
    </location>
</feature>
<accession>A0A9D1PUY0</accession>
<dbReference type="AlphaFoldDB" id="A0A9D1PUY0"/>
<evidence type="ECO:0000256" key="1">
    <source>
        <dbReference type="SAM" id="MobiDB-lite"/>
    </source>
</evidence>
<keyword evidence="2" id="KW-0472">Membrane</keyword>